<evidence type="ECO:0000256" key="6">
    <source>
        <dbReference type="ARBA" id="ARBA00022723"/>
    </source>
</evidence>
<dbReference type="GO" id="GO:0048219">
    <property type="term" value="P:inter-Golgi cisterna vesicle-mediated transport"/>
    <property type="evidence" value="ECO:0007669"/>
    <property type="project" value="TreeGrafter"/>
</dbReference>
<dbReference type="STRING" id="6280.A0A0N4TJH1"/>
<dbReference type="SUPFAM" id="SSF90229">
    <property type="entry name" value="CCCH zinc finger"/>
    <property type="match status" value="1"/>
</dbReference>
<evidence type="ECO:0000256" key="11">
    <source>
        <dbReference type="ARBA" id="ARBA00023034"/>
    </source>
</evidence>
<dbReference type="WBParaSite" id="BPAG_0000844601-mRNA-1">
    <property type="protein sequence ID" value="BPAG_0000844601-mRNA-1"/>
    <property type="gene ID" value="BPAG_0000844601"/>
</dbReference>
<evidence type="ECO:0000256" key="14">
    <source>
        <dbReference type="SAM" id="Coils"/>
    </source>
</evidence>
<protein>
    <recommendedName>
        <fullName evidence="3">Golgi SNAP receptor complex member 1</fullName>
    </recommendedName>
</protein>
<dbReference type="InterPro" id="IPR036855">
    <property type="entry name" value="Znf_CCCH_sf"/>
</dbReference>
<evidence type="ECO:0000256" key="15">
    <source>
        <dbReference type="SAM" id="MobiDB-lite"/>
    </source>
</evidence>
<keyword evidence="11" id="KW-0333">Golgi apparatus</keyword>
<feature type="compositionally biased region" description="Basic and acidic residues" evidence="15">
    <location>
        <begin position="263"/>
        <end position="272"/>
    </location>
</feature>
<sequence>MLKRSPSPPATYAKYLDDFEGCDETQTIPTTSSTSLHRTPGKRAYHRQFSSEGYSSTFEDFESVESSYSGFIENSAISEQQYSANATNFYAGTYVGTNSLDDQIGCTQNTSSEPAKENRPKSIYELKEREKAVKHVNKICYAFAKFGDCHYGESCKFSHDPKLLTKQQQSLQRVVSQYSDMESSAQKLYINEIESSSATCHQLEQRLIEIQRELTMLEEEGKKPKSSVVVPRRNQSIFGSSSRAAINVGGDFIVKIGTSCNDRQENKRETHRNFGKLDGNHNRFKKSVFMPEEKMLAVSDDDSEENDKRERNRKPFKLDDVVADEISSSDDEGNVVPPIKKAKVLVTEEISDDSDVKQSEVGSLVEEDGELSLVSEDEVRCDQISDDEHENGSITEPLDLTSVIDPKQLIDISEDELVEEDNCATTSQKPKSLRDKLCFPYVFDNDGLVLDCLSNKFIDEARSEGFDGNFASINSSRQINKLELFESLRGNHSISSFEHRKHVEEYLKSTLLFQQMLDLLNGFLIKLLRKPPYKYPVKTIGLRMCYFNGKRLLRLPKPLKYKSLNLFRIFAKVMVEIWDDLRRRARTLENHIDAKLVVLNKLASGTSGRCEALLSDKTTVSGKQEVFDSLSAEIESMIAKLTQVDDQMTEYIAKCQENSRTGTWASGPALQHTLKRHREILRDYCTEYNRSHDNIRNQLQRESLLSGSSNDNPYLNNRSKASDMYLKENEHISSCDRLLDEQISIAISAKEHVHNQRVSLRDISKKMNALTKKYPLLNSLMQKMQARKRRDSIIMATMISTCLILMYIYIVRM</sequence>
<dbReference type="PANTHER" id="PTHR21094">
    <property type="entry name" value="GOS-28 SNARE- RELATED"/>
    <property type="match status" value="1"/>
</dbReference>
<comment type="subcellular location">
    <subcellularLocation>
        <location evidence="1">Golgi apparatus membrane</location>
        <topology evidence="1">Single-pass type IV membrane protein</topology>
    </subcellularLocation>
</comment>
<feature type="region of interest" description="Disordered" evidence="15">
    <location>
        <begin position="263"/>
        <end position="282"/>
    </location>
</feature>
<feature type="domain" description="C3H1-type" evidence="17">
    <location>
        <begin position="139"/>
        <end position="162"/>
    </location>
</feature>
<proteinExistence type="inferred from homology"/>
<dbReference type="GO" id="GO:0000139">
    <property type="term" value="C:Golgi membrane"/>
    <property type="evidence" value="ECO:0007669"/>
    <property type="project" value="UniProtKB-SubCell"/>
</dbReference>
<keyword evidence="9" id="KW-0653">Protein transport</keyword>
<reference evidence="18 19" key="2">
    <citation type="submission" date="2018-11" db="EMBL/GenBank/DDBJ databases">
        <authorList>
            <consortium name="Pathogen Informatics"/>
        </authorList>
    </citation>
    <scope>NUCLEOTIDE SEQUENCE [LARGE SCALE GENOMIC DNA]</scope>
</reference>
<feature type="coiled-coil region" evidence="14">
    <location>
        <begin position="193"/>
        <end position="220"/>
    </location>
</feature>
<evidence type="ECO:0000259" key="17">
    <source>
        <dbReference type="PROSITE" id="PS50103"/>
    </source>
</evidence>
<accession>A0A0N4TJH1</accession>
<evidence type="ECO:0000256" key="9">
    <source>
        <dbReference type="ARBA" id="ARBA00022927"/>
    </source>
</evidence>
<organism evidence="20">
    <name type="scientific">Brugia pahangi</name>
    <name type="common">Filarial nematode worm</name>
    <dbReference type="NCBI Taxonomy" id="6280"/>
    <lineage>
        <taxon>Eukaryota</taxon>
        <taxon>Metazoa</taxon>
        <taxon>Ecdysozoa</taxon>
        <taxon>Nematoda</taxon>
        <taxon>Chromadorea</taxon>
        <taxon>Rhabditida</taxon>
        <taxon>Spirurina</taxon>
        <taxon>Spiruromorpha</taxon>
        <taxon>Filarioidea</taxon>
        <taxon>Onchocercidae</taxon>
        <taxon>Brugia</taxon>
    </lineage>
</organism>
<keyword evidence="12 16" id="KW-0472">Membrane</keyword>
<feature type="transmembrane region" description="Helical" evidence="16">
    <location>
        <begin position="792"/>
        <end position="810"/>
    </location>
</feature>
<evidence type="ECO:0000256" key="10">
    <source>
        <dbReference type="ARBA" id="ARBA00022989"/>
    </source>
</evidence>
<dbReference type="AlphaFoldDB" id="A0A0N4TJH1"/>
<keyword evidence="6 13" id="KW-0479">Metal-binding</keyword>
<dbReference type="GO" id="GO:0006906">
    <property type="term" value="P:vesicle fusion"/>
    <property type="evidence" value="ECO:0007669"/>
    <property type="project" value="TreeGrafter"/>
</dbReference>
<dbReference type="GO" id="GO:0008270">
    <property type="term" value="F:zinc ion binding"/>
    <property type="evidence" value="ECO:0007669"/>
    <property type="project" value="UniProtKB-KW"/>
</dbReference>
<dbReference type="InterPro" id="IPR000571">
    <property type="entry name" value="Znf_CCCH"/>
</dbReference>
<dbReference type="GO" id="GO:0005797">
    <property type="term" value="C:Golgi medial cisterna"/>
    <property type="evidence" value="ECO:0007669"/>
    <property type="project" value="TreeGrafter"/>
</dbReference>
<evidence type="ECO:0000256" key="5">
    <source>
        <dbReference type="ARBA" id="ARBA00022692"/>
    </source>
</evidence>
<evidence type="ECO:0000256" key="3">
    <source>
        <dbReference type="ARBA" id="ARBA00015612"/>
    </source>
</evidence>
<evidence type="ECO:0000256" key="8">
    <source>
        <dbReference type="ARBA" id="ARBA00022833"/>
    </source>
</evidence>
<feature type="zinc finger region" description="C3H1-type" evidence="13">
    <location>
        <begin position="139"/>
        <end position="162"/>
    </location>
</feature>
<dbReference type="GO" id="GO:0005801">
    <property type="term" value="C:cis-Golgi network"/>
    <property type="evidence" value="ECO:0007669"/>
    <property type="project" value="InterPro"/>
</dbReference>
<dbReference type="Pfam" id="PF12352">
    <property type="entry name" value="V-SNARE_C"/>
    <property type="match status" value="1"/>
</dbReference>
<evidence type="ECO:0000256" key="7">
    <source>
        <dbReference type="ARBA" id="ARBA00022771"/>
    </source>
</evidence>
<evidence type="ECO:0000313" key="20">
    <source>
        <dbReference type="WBParaSite" id="BPAG_0000844601-mRNA-1"/>
    </source>
</evidence>
<dbReference type="GO" id="GO:0006888">
    <property type="term" value="P:endoplasmic reticulum to Golgi vesicle-mediated transport"/>
    <property type="evidence" value="ECO:0007669"/>
    <property type="project" value="InterPro"/>
</dbReference>
<name>A0A0N4TJH1_BRUPA</name>
<evidence type="ECO:0000313" key="19">
    <source>
        <dbReference type="Proteomes" id="UP000278627"/>
    </source>
</evidence>
<dbReference type="Proteomes" id="UP000278627">
    <property type="component" value="Unassembled WGS sequence"/>
</dbReference>
<evidence type="ECO:0000256" key="16">
    <source>
        <dbReference type="SAM" id="Phobius"/>
    </source>
</evidence>
<evidence type="ECO:0000256" key="13">
    <source>
        <dbReference type="PROSITE-ProRule" id="PRU00723"/>
    </source>
</evidence>
<evidence type="ECO:0000256" key="4">
    <source>
        <dbReference type="ARBA" id="ARBA00022448"/>
    </source>
</evidence>
<evidence type="ECO:0000256" key="2">
    <source>
        <dbReference type="ARBA" id="ARBA00008473"/>
    </source>
</evidence>
<keyword evidence="8 13" id="KW-0862">Zinc</keyword>
<evidence type="ECO:0000256" key="1">
    <source>
        <dbReference type="ARBA" id="ARBA00004409"/>
    </source>
</evidence>
<keyword evidence="5 16" id="KW-0812">Transmembrane</keyword>
<keyword evidence="14" id="KW-0175">Coiled coil</keyword>
<dbReference type="GO" id="GO:0031201">
    <property type="term" value="C:SNARE complex"/>
    <property type="evidence" value="ECO:0007669"/>
    <property type="project" value="TreeGrafter"/>
</dbReference>
<dbReference type="Gene3D" id="6.10.250.3220">
    <property type="match status" value="1"/>
</dbReference>
<dbReference type="Pfam" id="PF25585">
    <property type="entry name" value="zf-CCCH_DUS3L"/>
    <property type="match status" value="1"/>
</dbReference>
<comment type="similarity">
    <text evidence="2">Belongs to the GOSR1 family.</text>
</comment>
<keyword evidence="19" id="KW-1185">Reference proteome</keyword>
<dbReference type="PANTHER" id="PTHR21094:SF2">
    <property type="entry name" value="GOLGI SNAP RECEPTOR COMPLEX MEMBER 1"/>
    <property type="match status" value="1"/>
</dbReference>
<evidence type="ECO:0000313" key="18">
    <source>
        <dbReference type="EMBL" id="VDN89594.1"/>
    </source>
</evidence>
<dbReference type="PROSITE" id="PS50103">
    <property type="entry name" value="ZF_C3H1"/>
    <property type="match status" value="1"/>
</dbReference>
<dbReference type="GO" id="GO:0015031">
    <property type="term" value="P:protein transport"/>
    <property type="evidence" value="ECO:0007669"/>
    <property type="project" value="UniProtKB-KW"/>
</dbReference>
<keyword evidence="7 13" id="KW-0863">Zinc-finger</keyword>
<dbReference type="GO" id="GO:0005484">
    <property type="term" value="F:SNAP receptor activity"/>
    <property type="evidence" value="ECO:0007669"/>
    <property type="project" value="TreeGrafter"/>
</dbReference>
<keyword evidence="10 16" id="KW-1133">Transmembrane helix</keyword>
<dbReference type="EMBL" id="UZAD01013134">
    <property type="protein sequence ID" value="VDN89594.1"/>
    <property type="molecule type" value="Genomic_DNA"/>
</dbReference>
<dbReference type="InterPro" id="IPR023601">
    <property type="entry name" value="Golgi_SNAP_su1"/>
</dbReference>
<evidence type="ECO:0000256" key="12">
    <source>
        <dbReference type="ARBA" id="ARBA00023136"/>
    </source>
</evidence>
<gene>
    <name evidence="18" type="ORF">BPAG_LOCUS8408</name>
</gene>
<reference evidence="20" key="1">
    <citation type="submission" date="2017-02" db="UniProtKB">
        <authorList>
            <consortium name="WormBaseParasite"/>
        </authorList>
    </citation>
    <scope>IDENTIFICATION</scope>
</reference>
<keyword evidence="4" id="KW-0813">Transport</keyword>